<proteinExistence type="inferred from homology"/>
<dbReference type="InterPro" id="IPR007317">
    <property type="entry name" value="GET4"/>
</dbReference>
<feature type="region of interest" description="Disordered" evidence="2">
    <location>
        <begin position="328"/>
        <end position="348"/>
    </location>
</feature>
<dbReference type="Proteomes" id="UP001527925">
    <property type="component" value="Unassembled WGS sequence"/>
</dbReference>
<protein>
    <submittedName>
        <fullName evidence="3">Uncharacterized protein</fullName>
    </submittedName>
</protein>
<comment type="similarity">
    <text evidence="1">Belongs to the GET4 family.</text>
</comment>
<sequence>MAQKTLEKLRQTLQDGNFYEAHQMIHSACQRLSKKNKTEEAIELLHSGARIMAEHNQPGSAIDLVDRLLDTFATQPAPLSDANRGRLMDLFAAFPLETEVCDQFTRMCIKWSIKHQESQFGDPLLHHAFGARYFKCHDYYDAELHFVYGNADSAKLLGNLAFECSELGIFPDPGYFAARAVLQCVPISCPRVPYASVPVLHADWPARLIRLVAINKVDEAQIALNTFLDLFTKAHPDAAVSTQRVVGRDITIFSSDYLNIAQITLEALDRNSPDVFSNALTAFRPTLSQDEYLLQLGEIIASLHFHFGPRVKQVNPLAEMMKSMFGGPASSSGGRTAIGGPTAPLDMD</sequence>
<reference evidence="3 4" key="1">
    <citation type="submission" date="2023-09" db="EMBL/GenBank/DDBJ databases">
        <title>Pangenome analysis of Batrachochytrium dendrobatidis and related Chytrids.</title>
        <authorList>
            <person name="Yacoub M.N."/>
            <person name="Stajich J.E."/>
            <person name="James T.Y."/>
        </authorList>
    </citation>
    <scope>NUCLEOTIDE SEQUENCE [LARGE SCALE GENOMIC DNA]</scope>
    <source>
        <strain evidence="3 4">JEL0888</strain>
    </source>
</reference>
<evidence type="ECO:0000256" key="1">
    <source>
        <dbReference type="ARBA" id="ARBA00005351"/>
    </source>
</evidence>
<evidence type="ECO:0000313" key="4">
    <source>
        <dbReference type="Proteomes" id="UP001527925"/>
    </source>
</evidence>
<name>A0ABR4NGK9_9FUNG</name>
<dbReference type="InterPro" id="IPR011990">
    <property type="entry name" value="TPR-like_helical_dom_sf"/>
</dbReference>
<dbReference type="Pfam" id="PF04190">
    <property type="entry name" value="GET4"/>
    <property type="match status" value="1"/>
</dbReference>
<dbReference type="PANTHER" id="PTHR12875:SF0">
    <property type="entry name" value="GOLGI TO ER TRAFFIC PROTEIN 4 HOMOLOG"/>
    <property type="match status" value="1"/>
</dbReference>
<evidence type="ECO:0000313" key="3">
    <source>
        <dbReference type="EMBL" id="KAL2918600.1"/>
    </source>
</evidence>
<gene>
    <name evidence="3" type="ORF">HK105_202001</name>
</gene>
<organism evidence="3 4">
    <name type="scientific">Polyrhizophydium stewartii</name>
    <dbReference type="NCBI Taxonomy" id="2732419"/>
    <lineage>
        <taxon>Eukaryota</taxon>
        <taxon>Fungi</taxon>
        <taxon>Fungi incertae sedis</taxon>
        <taxon>Chytridiomycota</taxon>
        <taxon>Chytridiomycota incertae sedis</taxon>
        <taxon>Chytridiomycetes</taxon>
        <taxon>Rhizophydiales</taxon>
        <taxon>Rhizophydiales incertae sedis</taxon>
        <taxon>Polyrhizophydium</taxon>
    </lineage>
</organism>
<dbReference type="EMBL" id="JADGIZ020000006">
    <property type="protein sequence ID" value="KAL2918600.1"/>
    <property type="molecule type" value="Genomic_DNA"/>
</dbReference>
<keyword evidence="4" id="KW-1185">Reference proteome</keyword>
<comment type="caution">
    <text evidence="3">The sequence shown here is derived from an EMBL/GenBank/DDBJ whole genome shotgun (WGS) entry which is preliminary data.</text>
</comment>
<accession>A0ABR4NGK9</accession>
<dbReference type="PANTHER" id="PTHR12875">
    <property type="entry name" value="GOLGI TO ER TRAFFIC PROTEIN 4 HOMOLOG"/>
    <property type="match status" value="1"/>
</dbReference>
<dbReference type="Gene3D" id="1.25.40.10">
    <property type="entry name" value="Tetratricopeptide repeat domain"/>
    <property type="match status" value="1"/>
</dbReference>
<evidence type="ECO:0000256" key="2">
    <source>
        <dbReference type="SAM" id="MobiDB-lite"/>
    </source>
</evidence>